<evidence type="ECO:0000256" key="1">
    <source>
        <dbReference type="SAM" id="Phobius"/>
    </source>
</evidence>
<keyword evidence="3" id="KW-0378">Hydrolase</keyword>
<keyword evidence="1" id="KW-0812">Transmembrane</keyword>
<comment type="caution">
    <text evidence="3">The sequence shown here is derived from an EMBL/GenBank/DDBJ whole genome shotgun (WGS) entry which is preliminary data.</text>
</comment>
<keyword evidence="4" id="KW-1185">Reference proteome</keyword>
<name>A0A3N0GIV9_9ACTN</name>
<evidence type="ECO:0000259" key="2">
    <source>
        <dbReference type="Pfam" id="PF02517"/>
    </source>
</evidence>
<feature type="transmembrane region" description="Helical" evidence="1">
    <location>
        <begin position="21"/>
        <end position="37"/>
    </location>
</feature>
<feature type="transmembrane region" description="Helical" evidence="1">
    <location>
        <begin position="121"/>
        <end position="138"/>
    </location>
</feature>
<dbReference type="GO" id="GO:0008237">
    <property type="term" value="F:metallopeptidase activity"/>
    <property type="evidence" value="ECO:0007669"/>
    <property type="project" value="UniProtKB-KW"/>
</dbReference>
<dbReference type="EMBL" id="RJSF01000044">
    <property type="protein sequence ID" value="RNM12403.1"/>
    <property type="molecule type" value="Genomic_DNA"/>
</dbReference>
<accession>A0A3N0GIV9</accession>
<feature type="transmembrane region" description="Helical" evidence="1">
    <location>
        <begin position="158"/>
        <end position="176"/>
    </location>
</feature>
<feature type="transmembrane region" description="Helical" evidence="1">
    <location>
        <begin position="182"/>
        <end position="198"/>
    </location>
</feature>
<dbReference type="AlphaFoldDB" id="A0A3N0GIV9"/>
<dbReference type="GO" id="GO:0006508">
    <property type="term" value="P:proteolysis"/>
    <property type="evidence" value="ECO:0007669"/>
    <property type="project" value="UniProtKB-KW"/>
</dbReference>
<protein>
    <submittedName>
        <fullName evidence="3">CPBP family intramembrane metalloprotease</fullName>
    </submittedName>
</protein>
<evidence type="ECO:0000313" key="4">
    <source>
        <dbReference type="Proteomes" id="UP000279994"/>
    </source>
</evidence>
<proteinExistence type="predicted"/>
<gene>
    <name evidence="3" type="ORF">EFL26_17275</name>
</gene>
<keyword evidence="1" id="KW-0472">Membrane</keyword>
<feature type="domain" description="CAAX prenyl protease 2/Lysostaphin resistance protein A-like" evidence="2">
    <location>
        <begin position="124"/>
        <end position="217"/>
    </location>
</feature>
<keyword evidence="3" id="KW-0482">Metalloprotease</keyword>
<dbReference type="Proteomes" id="UP000279994">
    <property type="component" value="Unassembled WGS sequence"/>
</dbReference>
<dbReference type="InterPro" id="IPR003675">
    <property type="entry name" value="Rce1/LyrA-like_dom"/>
</dbReference>
<keyword evidence="3" id="KW-0645">Protease</keyword>
<evidence type="ECO:0000313" key="3">
    <source>
        <dbReference type="EMBL" id="RNM12403.1"/>
    </source>
</evidence>
<dbReference type="RefSeq" id="WP_123224165.1">
    <property type="nucleotide sequence ID" value="NZ_RJSF01000044.1"/>
</dbReference>
<dbReference type="GO" id="GO:0004175">
    <property type="term" value="F:endopeptidase activity"/>
    <property type="evidence" value="ECO:0007669"/>
    <property type="project" value="UniProtKB-ARBA"/>
</dbReference>
<feature type="transmembrane region" description="Helical" evidence="1">
    <location>
        <begin position="205"/>
        <end position="230"/>
    </location>
</feature>
<feature type="transmembrane region" description="Helical" evidence="1">
    <location>
        <begin position="80"/>
        <end position="101"/>
    </location>
</feature>
<dbReference type="OrthoDB" id="3786163at2"/>
<sequence length="233" mass="25143">MKLAPAPDVAPRNGTRDRHRRVWVVIAAIEVVVATLIVVLDLFIPTVLVLGLAALSLVVRRPGPASLGFRRVPHPWRMAGQVLVVMMVWSVLQLGVFMPVLNHVTGTKQDLSGFADLQGSLGLLAAYLLATWTLAALGEETVFRGYLQVRIAEVVGPGRAGTVVAVAFTSLLFGILHSEQGLIGVLVVALDAVLFSVLKLRFRSLWAAVLAHGFNNTLGLVAFFFVGPIYGFW</sequence>
<dbReference type="Pfam" id="PF02517">
    <property type="entry name" value="Rce1-like"/>
    <property type="match status" value="1"/>
</dbReference>
<keyword evidence="1" id="KW-1133">Transmembrane helix</keyword>
<feature type="transmembrane region" description="Helical" evidence="1">
    <location>
        <begin position="43"/>
        <end position="59"/>
    </location>
</feature>
<reference evidence="3 4" key="1">
    <citation type="submission" date="2018-11" db="EMBL/GenBank/DDBJ databases">
        <authorList>
            <person name="Li F."/>
        </authorList>
    </citation>
    <scope>NUCLEOTIDE SEQUENCE [LARGE SCALE GENOMIC DNA]</scope>
    <source>
        <strain evidence="3 4">Gsoil 818</strain>
    </source>
</reference>
<dbReference type="GO" id="GO:0080120">
    <property type="term" value="P:CAAX-box protein maturation"/>
    <property type="evidence" value="ECO:0007669"/>
    <property type="project" value="UniProtKB-ARBA"/>
</dbReference>
<organism evidence="3 4">
    <name type="scientific">Nocardioides pocheonensis</name>
    <dbReference type="NCBI Taxonomy" id="661485"/>
    <lineage>
        <taxon>Bacteria</taxon>
        <taxon>Bacillati</taxon>
        <taxon>Actinomycetota</taxon>
        <taxon>Actinomycetes</taxon>
        <taxon>Propionibacteriales</taxon>
        <taxon>Nocardioidaceae</taxon>
        <taxon>Nocardioides</taxon>
    </lineage>
</organism>